<feature type="non-terminal residue" evidence="2">
    <location>
        <position position="1"/>
    </location>
</feature>
<dbReference type="EMBL" id="BARW01006097">
    <property type="protein sequence ID" value="GAI86217.1"/>
    <property type="molecule type" value="Genomic_DNA"/>
</dbReference>
<keyword evidence="1" id="KW-1133">Transmembrane helix</keyword>
<dbReference type="AlphaFoldDB" id="X1RZL1"/>
<comment type="caution">
    <text evidence="2">The sequence shown here is derived from an EMBL/GenBank/DDBJ whole genome shotgun (WGS) entry which is preliminary data.</text>
</comment>
<proteinExistence type="predicted"/>
<organism evidence="2">
    <name type="scientific">marine sediment metagenome</name>
    <dbReference type="NCBI Taxonomy" id="412755"/>
    <lineage>
        <taxon>unclassified sequences</taxon>
        <taxon>metagenomes</taxon>
        <taxon>ecological metagenomes</taxon>
    </lineage>
</organism>
<name>X1RZL1_9ZZZZ</name>
<evidence type="ECO:0000313" key="2">
    <source>
        <dbReference type="EMBL" id="GAI86217.1"/>
    </source>
</evidence>
<keyword evidence="1" id="KW-0472">Membrane</keyword>
<feature type="transmembrane region" description="Helical" evidence="1">
    <location>
        <begin position="68"/>
        <end position="87"/>
    </location>
</feature>
<gene>
    <name evidence="2" type="ORF">S12H4_12779</name>
</gene>
<keyword evidence="1" id="KW-0812">Transmembrane</keyword>
<sequence length="88" mass="10369">YMFKTKKMTSPGITHFIFSTIQTFLVLEFFFFSLTNLWMYFNLFILMLFFIGVVIFSSKMHKKILPEAVLISVIGILALIIKMILSFR</sequence>
<feature type="transmembrane region" description="Helical" evidence="1">
    <location>
        <begin position="12"/>
        <end position="31"/>
    </location>
</feature>
<feature type="transmembrane region" description="Helical" evidence="1">
    <location>
        <begin position="37"/>
        <end position="56"/>
    </location>
</feature>
<protein>
    <submittedName>
        <fullName evidence="2">Uncharacterized protein</fullName>
    </submittedName>
</protein>
<evidence type="ECO:0000256" key="1">
    <source>
        <dbReference type="SAM" id="Phobius"/>
    </source>
</evidence>
<accession>X1RZL1</accession>
<reference evidence="2" key="1">
    <citation type="journal article" date="2014" name="Front. Microbiol.">
        <title>High frequency of phylogenetically diverse reductive dehalogenase-homologous genes in deep subseafloor sedimentary metagenomes.</title>
        <authorList>
            <person name="Kawai M."/>
            <person name="Futagami T."/>
            <person name="Toyoda A."/>
            <person name="Takaki Y."/>
            <person name="Nishi S."/>
            <person name="Hori S."/>
            <person name="Arai W."/>
            <person name="Tsubouchi T."/>
            <person name="Morono Y."/>
            <person name="Uchiyama I."/>
            <person name="Ito T."/>
            <person name="Fujiyama A."/>
            <person name="Inagaki F."/>
            <person name="Takami H."/>
        </authorList>
    </citation>
    <scope>NUCLEOTIDE SEQUENCE</scope>
    <source>
        <strain evidence="2">Expedition CK06-06</strain>
    </source>
</reference>